<reference evidence="1 2" key="1">
    <citation type="submission" date="2023-02" db="EMBL/GenBank/DDBJ databases">
        <title>LHISI_Scaffold_Assembly.</title>
        <authorList>
            <person name="Stuart O.P."/>
            <person name="Cleave R."/>
            <person name="Magrath M.J.L."/>
            <person name="Mikheyev A.S."/>
        </authorList>
    </citation>
    <scope>NUCLEOTIDE SEQUENCE [LARGE SCALE GENOMIC DNA]</scope>
    <source>
        <strain evidence="1">Daus_M_001</strain>
        <tissue evidence="1">Leg muscle</tissue>
    </source>
</reference>
<dbReference type="EMBL" id="JARBHB010000011">
    <property type="protein sequence ID" value="KAJ8873144.1"/>
    <property type="molecule type" value="Genomic_DNA"/>
</dbReference>
<dbReference type="Proteomes" id="UP001159363">
    <property type="component" value="Chromosome 10"/>
</dbReference>
<protein>
    <submittedName>
        <fullName evidence="1">Uncharacterized protein</fullName>
    </submittedName>
</protein>
<sequence>MIPKPQCPIRWTVRVKSITSVINSYLVILQFLQSLAESNKDIASKARGLYNQFSKGEVCLGLRICLELFSETECLSVVLQNKTMMVAGAREKRNENGFNHQWSEMDSKVTPKRLQQSTYAVPDYKFTSPEELYRKVYFKALDSITGEIQRPDLFSGAGTISLLSSGHTCHICNSRTFFLHTLNAEKLPANDNDTEETELIVYSACVW</sequence>
<accession>A0ABQ9GMA7</accession>
<organism evidence="1 2">
    <name type="scientific">Dryococelus australis</name>
    <dbReference type="NCBI Taxonomy" id="614101"/>
    <lineage>
        <taxon>Eukaryota</taxon>
        <taxon>Metazoa</taxon>
        <taxon>Ecdysozoa</taxon>
        <taxon>Arthropoda</taxon>
        <taxon>Hexapoda</taxon>
        <taxon>Insecta</taxon>
        <taxon>Pterygota</taxon>
        <taxon>Neoptera</taxon>
        <taxon>Polyneoptera</taxon>
        <taxon>Phasmatodea</taxon>
        <taxon>Verophasmatodea</taxon>
        <taxon>Anareolatae</taxon>
        <taxon>Phasmatidae</taxon>
        <taxon>Eurycanthinae</taxon>
        <taxon>Dryococelus</taxon>
    </lineage>
</organism>
<name>A0ABQ9GMA7_9NEOP</name>
<evidence type="ECO:0000313" key="2">
    <source>
        <dbReference type="Proteomes" id="UP001159363"/>
    </source>
</evidence>
<keyword evidence="2" id="KW-1185">Reference proteome</keyword>
<proteinExistence type="predicted"/>
<evidence type="ECO:0000313" key="1">
    <source>
        <dbReference type="EMBL" id="KAJ8873144.1"/>
    </source>
</evidence>
<gene>
    <name evidence="1" type="ORF">PR048_026761</name>
</gene>
<comment type="caution">
    <text evidence="1">The sequence shown here is derived from an EMBL/GenBank/DDBJ whole genome shotgun (WGS) entry which is preliminary data.</text>
</comment>